<keyword evidence="1" id="KW-0560">Oxidoreductase</keyword>
<dbReference type="Gene3D" id="3.40.605.10">
    <property type="entry name" value="Aldehyde Dehydrogenase, Chain A, domain 1"/>
    <property type="match status" value="1"/>
</dbReference>
<dbReference type="InterPro" id="IPR044151">
    <property type="entry name" value="ALDH_KGSADH"/>
</dbReference>
<protein>
    <submittedName>
        <fullName evidence="3">NADP-dependent aldehyde dehydrogenase</fullName>
    </submittedName>
</protein>
<dbReference type="EMBL" id="QGDT01000001">
    <property type="protein sequence ID" value="PWJ60205.1"/>
    <property type="molecule type" value="Genomic_DNA"/>
</dbReference>
<dbReference type="PANTHER" id="PTHR43353:SF3">
    <property type="entry name" value="ALDEHYDE DEHYDROGENASE-RELATED"/>
    <property type="match status" value="1"/>
</dbReference>
<name>A0A316AR59_9BACT</name>
<dbReference type="Gene3D" id="3.40.309.10">
    <property type="entry name" value="Aldehyde Dehydrogenase, Chain A, domain 2"/>
    <property type="match status" value="1"/>
</dbReference>
<gene>
    <name evidence="3" type="ORF">CLV98_101386</name>
</gene>
<dbReference type="Proteomes" id="UP000245880">
    <property type="component" value="Unassembled WGS sequence"/>
</dbReference>
<dbReference type="AlphaFoldDB" id="A0A316AR59"/>
<sequence length="492" mass="52482">MNPSKQEIEAILDKAQLAFVETKAKAIDERLTLMHAVADEIEALGPELIAVAGEESNLPEGRLVGEKARTVFQWRSYAEALKRGDSLDASIDTANAERTPPKPDLRKTNIPLGPVAVFGASNFPFAFSTAGGDTASAFAAGCPVVVKGHPGHPKTSTMMAQAIARGVAKSGFPKGMFSHVLSNSYEAGQWLVTHPVIKAVGFTGSYQGGMALVELGNNRPDPIPVFAEMGSINPVFLLEEKLKLSGAELATAYVGSLTLGVGQFCTNPGLLVAVDGPELDAFIESLTTAIEGAAPAMMLHEGIAKNYLHNKELVTSQEGVEILARAAREASEGQGSPTVASVMGTEFLHNEHLQEEVFGPFALVVKCKDAQEMEQVAARLKGQLTCTLLGTEADLTQYARLIAQVQIKCGRILFNNFPTGVEVVKSMHHGGPFPAASDGRFTSVGADAIKRFTRPFSYQNWPDALLPDELKNANPLGIYRMVDNVRSTAPIA</sequence>
<dbReference type="GO" id="GO:0016620">
    <property type="term" value="F:oxidoreductase activity, acting on the aldehyde or oxo group of donors, NAD or NADP as acceptor"/>
    <property type="evidence" value="ECO:0007669"/>
    <property type="project" value="InterPro"/>
</dbReference>
<proteinExistence type="predicted"/>
<feature type="domain" description="Aldehyde dehydrogenase" evidence="2">
    <location>
        <begin position="5"/>
        <end position="431"/>
    </location>
</feature>
<dbReference type="OrthoDB" id="9770537at2"/>
<evidence type="ECO:0000259" key="2">
    <source>
        <dbReference type="Pfam" id="PF00171"/>
    </source>
</evidence>
<comment type="caution">
    <text evidence="3">The sequence shown here is derived from an EMBL/GenBank/DDBJ whole genome shotgun (WGS) entry which is preliminary data.</text>
</comment>
<organism evidence="3 4">
    <name type="scientific">Dyadobacter jejuensis</name>
    <dbReference type="NCBI Taxonomy" id="1082580"/>
    <lineage>
        <taxon>Bacteria</taxon>
        <taxon>Pseudomonadati</taxon>
        <taxon>Bacteroidota</taxon>
        <taxon>Cytophagia</taxon>
        <taxon>Cytophagales</taxon>
        <taxon>Spirosomataceae</taxon>
        <taxon>Dyadobacter</taxon>
    </lineage>
</organism>
<dbReference type="InterPro" id="IPR050740">
    <property type="entry name" value="Aldehyde_DH_Superfamily"/>
</dbReference>
<accession>A0A316AR59</accession>
<dbReference type="InterPro" id="IPR015590">
    <property type="entry name" value="Aldehyde_DH_dom"/>
</dbReference>
<dbReference type="InterPro" id="IPR016163">
    <property type="entry name" value="Ald_DH_C"/>
</dbReference>
<evidence type="ECO:0000313" key="3">
    <source>
        <dbReference type="EMBL" id="PWJ60205.1"/>
    </source>
</evidence>
<evidence type="ECO:0000313" key="4">
    <source>
        <dbReference type="Proteomes" id="UP000245880"/>
    </source>
</evidence>
<keyword evidence="4" id="KW-1185">Reference proteome</keyword>
<dbReference type="InterPro" id="IPR016161">
    <property type="entry name" value="Ald_DH/histidinol_DH"/>
</dbReference>
<reference evidence="3 4" key="1">
    <citation type="submission" date="2018-03" db="EMBL/GenBank/DDBJ databases">
        <title>Genomic Encyclopedia of Archaeal and Bacterial Type Strains, Phase II (KMG-II): from individual species to whole genera.</title>
        <authorList>
            <person name="Goeker M."/>
        </authorList>
    </citation>
    <scope>NUCLEOTIDE SEQUENCE [LARGE SCALE GENOMIC DNA]</scope>
    <source>
        <strain evidence="3 4">DSM 100346</strain>
    </source>
</reference>
<dbReference type="CDD" id="cd07129">
    <property type="entry name" value="ALDH_KGSADH"/>
    <property type="match status" value="1"/>
</dbReference>
<dbReference type="PANTHER" id="PTHR43353">
    <property type="entry name" value="SUCCINATE-SEMIALDEHYDE DEHYDROGENASE, MITOCHONDRIAL"/>
    <property type="match status" value="1"/>
</dbReference>
<evidence type="ECO:0000256" key="1">
    <source>
        <dbReference type="ARBA" id="ARBA00023002"/>
    </source>
</evidence>
<dbReference type="InterPro" id="IPR016162">
    <property type="entry name" value="Ald_DH_N"/>
</dbReference>
<dbReference type="SUPFAM" id="SSF53720">
    <property type="entry name" value="ALDH-like"/>
    <property type="match status" value="1"/>
</dbReference>
<dbReference type="Pfam" id="PF00171">
    <property type="entry name" value="Aldedh"/>
    <property type="match status" value="1"/>
</dbReference>